<dbReference type="Proteomes" id="UP001499974">
    <property type="component" value="Unassembled WGS sequence"/>
</dbReference>
<accession>A0ABP8X8W0</accession>
<dbReference type="EMBL" id="BAABKM010000002">
    <property type="protein sequence ID" value="GAA4703260.1"/>
    <property type="molecule type" value="Genomic_DNA"/>
</dbReference>
<protein>
    <submittedName>
        <fullName evidence="1">SRPBCC family protein</fullName>
    </submittedName>
</protein>
<comment type="caution">
    <text evidence="1">The sequence shown here is derived from an EMBL/GenBank/DDBJ whole genome shotgun (WGS) entry which is preliminary data.</text>
</comment>
<evidence type="ECO:0000313" key="1">
    <source>
        <dbReference type="EMBL" id="GAA4703260.1"/>
    </source>
</evidence>
<dbReference type="SUPFAM" id="SSF55961">
    <property type="entry name" value="Bet v1-like"/>
    <property type="match status" value="1"/>
</dbReference>
<name>A0ABP8X8W0_9ACTN</name>
<keyword evidence="2" id="KW-1185">Reference proteome</keyword>
<gene>
    <name evidence="1" type="ORF">GCM10023349_20810</name>
</gene>
<reference evidence="2" key="1">
    <citation type="journal article" date="2019" name="Int. J. Syst. Evol. Microbiol.">
        <title>The Global Catalogue of Microorganisms (GCM) 10K type strain sequencing project: providing services to taxonomists for standard genome sequencing and annotation.</title>
        <authorList>
            <consortium name="The Broad Institute Genomics Platform"/>
            <consortium name="The Broad Institute Genome Sequencing Center for Infectious Disease"/>
            <person name="Wu L."/>
            <person name="Ma J."/>
        </authorList>
    </citation>
    <scope>NUCLEOTIDE SEQUENCE [LARGE SCALE GENOMIC DNA]</scope>
    <source>
        <strain evidence="2">JCM 18531</strain>
    </source>
</reference>
<evidence type="ECO:0000313" key="2">
    <source>
        <dbReference type="Proteomes" id="UP001499974"/>
    </source>
</evidence>
<dbReference type="InterPro" id="IPR023393">
    <property type="entry name" value="START-like_dom_sf"/>
</dbReference>
<dbReference type="InterPro" id="IPR019587">
    <property type="entry name" value="Polyketide_cyclase/dehydratase"/>
</dbReference>
<organism evidence="1 2">
    <name type="scientific">Nocardioides conyzicola</name>
    <dbReference type="NCBI Taxonomy" id="1651781"/>
    <lineage>
        <taxon>Bacteria</taxon>
        <taxon>Bacillati</taxon>
        <taxon>Actinomycetota</taxon>
        <taxon>Actinomycetes</taxon>
        <taxon>Propionibacteriales</taxon>
        <taxon>Nocardioidaceae</taxon>
        <taxon>Nocardioides</taxon>
    </lineage>
</organism>
<proteinExistence type="predicted"/>
<dbReference type="Gene3D" id="3.30.530.20">
    <property type="match status" value="1"/>
</dbReference>
<dbReference type="RefSeq" id="WP_345521187.1">
    <property type="nucleotide sequence ID" value="NZ_BAABKM010000002.1"/>
</dbReference>
<sequence>MGARLGIDVAAPAELAWAELVELDSWPHWGPTVRSARLDDGGRRLTAGATGSVQTSVGLWLPFRVDEWTAEEPRRSWSWSVAGVPATEHSVTGTGPFRCRVEMSVPWWAPAYLGVVAVALRRIRRRAEAAT</sequence>
<dbReference type="Pfam" id="PF10604">
    <property type="entry name" value="Polyketide_cyc2"/>
    <property type="match status" value="1"/>
</dbReference>